<reference evidence="4" key="1">
    <citation type="journal article" date="2022" name="Int. J. Syst. Evol. Microbiol.">
        <title>Anaeromyxobacter oryzae sp. nov., Anaeromyxobacter diazotrophicus sp. nov. and Anaeromyxobacter paludicola sp. nov., isolated from paddy soils.</title>
        <authorList>
            <person name="Itoh H."/>
            <person name="Xu Z."/>
            <person name="Mise K."/>
            <person name="Masuda Y."/>
            <person name="Ushijima N."/>
            <person name="Hayakawa C."/>
            <person name="Shiratori Y."/>
            <person name="Senoo K."/>
        </authorList>
    </citation>
    <scope>NUCLEOTIDE SEQUENCE [LARGE SCALE GENOMIC DNA]</scope>
    <source>
        <strain evidence="4">Red232</strain>
    </source>
</reference>
<feature type="compositionally biased region" description="Basic residues" evidence="1">
    <location>
        <begin position="101"/>
        <end position="110"/>
    </location>
</feature>
<dbReference type="InterPro" id="IPR041916">
    <property type="entry name" value="Anti_sigma_zinc_sf"/>
</dbReference>
<evidence type="ECO:0000259" key="2">
    <source>
        <dbReference type="Pfam" id="PF13490"/>
    </source>
</evidence>
<proteinExistence type="predicted"/>
<dbReference type="Pfam" id="PF13490">
    <property type="entry name" value="zf-HC2"/>
    <property type="match status" value="1"/>
</dbReference>
<feature type="compositionally biased region" description="Basic and acidic residues" evidence="1">
    <location>
        <begin position="84"/>
        <end position="95"/>
    </location>
</feature>
<sequence>MSAAPASDLGCRELVELVTAYLEGALRPAERRRLERHLADCEGCRAYLAQLRTVLRAAGRLSERSLPAGAHAPLLRAFRAWKADRARSTGSEPRRGAQRSASKRTRGGGA</sequence>
<dbReference type="Proteomes" id="UP001162891">
    <property type="component" value="Chromosome"/>
</dbReference>
<dbReference type="Gene3D" id="1.10.10.1320">
    <property type="entry name" value="Anti-sigma factor, zinc-finger domain"/>
    <property type="match status" value="1"/>
</dbReference>
<dbReference type="InterPro" id="IPR027383">
    <property type="entry name" value="Znf_put"/>
</dbReference>
<evidence type="ECO:0000313" key="4">
    <source>
        <dbReference type="Proteomes" id="UP001162891"/>
    </source>
</evidence>
<organism evidence="3 4">
    <name type="scientific">Anaeromyxobacter oryzae</name>
    <dbReference type="NCBI Taxonomy" id="2918170"/>
    <lineage>
        <taxon>Bacteria</taxon>
        <taxon>Pseudomonadati</taxon>
        <taxon>Myxococcota</taxon>
        <taxon>Myxococcia</taxon>
        <taxon>Myxococcales</taxon>
        <taxon>Cystobacterineae</taxon>
        <taxon>Anaeromyxobacteraceae</taxon>
        <taxon>Anaeromyxobacter</taxon>
    </lineage>
</organism>
<dbReference type="RefSeq" id="WP_248355362.1">
    <property type="nucleotide sequence ID" value="NZ_AP025591.1"/>
</dbReference>
<name>A0ABM7X2R5_9BACT</name>
<evidence type="ECO:0000256" key="1">
    <source>
        <dbReference type="SAM" id="MobiDB-lite"/>
    </source>
</evidence>
<protein>
    <recommendedName>
        <fullName evidence="2">Putative zinc-finger domain-containing protein</fullName>
    </recommendedName>
</protein>
<keyword evidence="4" id="KW-1185">Reference proteome</keyword>
<accession>A0ABM7X2R5</accession>
<dbReference type="EMBL" id="AP025591">
    <property type="protein sequence ID" value="BDG06073.1"/>
    <property type="molecule type" value="Genomic_DNA"/>
</dbReference>
<gene>
    <name evidence="3" type="ORF">AMOR_50690</name>
</gene>
<evidence type="ECO:0000313" key="3">
    <source>
        <dbReference type="EMBL" id="BDG06073.1"/>
    </source>
</evidence>
<feature type="domain" description="Putative zinc-finger" evidence="2">
    <location>
        <begin position="11"/>
        <end position="45"/>
    </location>
</feature>
<feature type="region of interest" description="Disordered" evidence="1">
    <location>
        <begin position="84"/>
        <end position="110"/>
    </location>
</feature>